<proteinExistence type="predicted"/>
<keyword evidence="2" id="KW-1185">Reference proteome</keyword>
<name>A0A6S7I5U5_PARCT</name>
<organism evidence="1 2">
    <name type="scientific">Paramuricea clavata</name>
    <name type="common">Red gorgonian</name>
    <name type="synonym">Violescent sea-whip</name>
    <dbReference type="NCBI Taxonomy" id="317549"/>
    <lineage>
        <taxon>Eukaryota</taxon>
        <taxon>Metazoa</taxon>
        <taxon>Cnidaria</taxon>
        <taxon>Anthozoa</taxon>
        <taxon>Octocorallia</taxon>
        <taxon>Malacalcyonacea</taxon>
        <taxon>Plexauridae</taxon>
        <taxon>Paramuricea</taxon>
    </lineage>
</organism>
<reference evidence="1" key="1">
    <citation type="submission" date="2020-04" db="EMBL/GenBank/DDBJ databases">
        <authorList>
            <person name="Alioto T."/>
            <person name="Alioto T."/>
            <person name="Gomez Garrido J."/>
        </authorList>
    </citation>
    <scope>NUCLEOTIDE SEQUENCE</scope>
    <source>
        <strain evidence="1">A484AB</strain>
    </source>
</reference>
<evidence type="ECO:0000313" key="1">
    <source>
        <dbReference type="EMBL" id="CAB3999828.1"/>
    </source>
</evidence>
<gene>
    <name evidence="1" type="ORF">PACLA_8A024007</name>
</gene>
<comment type="caution">
    <text evidence="1">The sequence shown here is derived from an EMBL/GenBank/DDBJ whole genome shotgun (WGS) entry which is preliminary data.</text>
</comment>
<sequence>MLGSSHRTQKHYDRWARENVFKEADFVMWKDHKTRIAMKLNKPWTDPWKVIIYIIQYVESNKVGLKRRIVHHNQLKRFHGTTCMITMTVIQLKAGTIMSLLLMDHEPWMNNEIQQAQDELKLNLWCWSLKEDLNDNAGHLTGSFRTKLTFEL</sequence>
<evidence type="ECO:0000313" key="2">
    <source>
        <dbReference type="Proteomes" id="UP001152795"/>
    </source>
</evidence>
<accession>A0A6S7I5U5</accession>
<dbReference type="EMBL" id="CACRXK020003680">
    <property type="protein sequence ID" value="CAB3999828.1"/>
    <property type="molecule type" value="Genomic_DNA"/>
</dbReference>
<protein>
    <submittedName>
        <fullName evidence="1">Uncharacterized protein</fullName>
    </submittedName>
</protein>
<dbReference type="AlphaFoldDB" id="A0A6S7I5U5"/>
<dbReference type="Proteomes" id="UP001152795">
    <property type="component" value="Unassembled WGS sequence"/>
</dbReference>